<accession>A0ABX0J5V4</accession>
<evidence type="ECO:0000256" key="1">
    <source>
        <dbReference type="ARBA" id="ARBA00004651"/>
    </source>
</evidence>
<evidence type="ECO:0000256" key="2">
    <source>
        <dbReference type="ARBA" id="ARBA00022692"/>
    </source>
</evidence>
<dbReference type="SMART" id="SM00382">
    <property type="entry name" value="AAA"/>
    <property type="match status" value="1"/>
</dbReference>
<evidence type="ECO:0000256" key="7">
    <source>
        <dbReference type="SAM" id="Phobius"/>
    </source>
</evidence>
<dbReference type="GO" id="GO:0005524">
    <property type="term" value="F:ATP binding"/>
    <property type="evidence" value="ECO:0007669"/>
    <property type="project" value="UniProtKB-KW"/>
</dbReference>
<keyword evidence="2 7" id="KW-0812">Transmembrane</keyword>
<feature type="domain" description="ABC transmembrane type-1" evidence="9">
    <location>
        <begin position="45"/>
        <end position="327"/>
    </location>
</feature>
<evidence type="ECO:0000256" key="4">
    <source>
        <dbReference type="ARBA" id="ARBA00022840"/>
    </source>
</evidence>
<dbReference type="CDD" id="cd18547">
    <property type="entry name" value="ABC_6TM_Tm288_like"/>
    <property type="match status" value="1"/>
</dbReference>
<feature type="transmembrane region" description="Helical" evidence="7">
    <location>
        <begin position="44"/>
        <end position="69"/>
    </location>
</feature>
<feature type="transmembrane region" description="Helical" evidence="7">
    <location>
        <begin position="280"/>
        <end position="305"/>
    </location>
</feature>
<comment type="caution">
    <text evidence="10">The sequence shown here is derived from an EMBL/GenBank/DDBJ whole genome shotgun (WGS) entry which is preliminary data.</text>
</comment>
<dbReference type="PROSITE" id="PS50929">
    <property type="entry name" value="ABC_TM1F"/>
    <property type="match status" value="1"/>
</dbReference>
<reference evidence="10" key="1">
    <citation type="submission" date="2020-03" db="EMBL/GenBank/DDBJ databases">
        <title>Draft sequencing of Paenibacilllus sp. S3N08.</title>
        <authorList>
            <person name="Kim D.-U."/>
        </authorList>
    </citation>
    <scope>NUCLEOTIDE SEQUENCE</scope>
    <source>
        <strain evidence="10">S3N08</strain>
    </source>
</reference>
<dbReference type="Proteomes" id="UP001165962">
    <property type="component" value="Unassembled WGS sequence"/>
</dbReference>
<name>A0ABX0J5V4_9BACL</name>
<dbReference type="PANTHER" id="PTHR43394:SF1">
    <property type="entry name" value="ATP-BINDING CASSETTE SUB-FAMILY B MEMBER 10, MITOCHONDRIAL"/>
    <property type="match status" value="1"/>
</dbReference>
<dbReference type="Pfam" id="PF00005">
    <property type="entry name" value="ABC_tran"/>
    <property type="match status" value="1"/>
</dbReference>
<dbReference type="Gene3D" id="1.20.1560.10">
    <property type="entry name" value="ABC transporter type 1, transmembrane domain"/>
    <property type="match status" value="1"/>
</dbReference>
<dbReference type="Gene3D" id="3.40.50.300">
    <property type="entry name" value="P-loop containing nucleotide triphosphate hydrolases"/>
    <property type="match status" value="1"/>
</dbReference>
<dbReference type="InterPro" id="IPR036640">
    <property type="entry name" value="ABC1_TM_sf"/>
</dbReference>
<proteinExistence type="predicted"/>
<gene>
    <name evidence="10" type="ORF">G9U52_13145</name>
</gene>
<dbReference type="PROSITE" id="PS50893">
    <property type="entry name" value="ABC_TRANSPORTER_2"/>
    <property type="match status" value="1"/>
</dbReference>
<evidence type="ECO:0000259" key="8">
    <source>
        <dbReference type="PROSITE" id="PS50893"/>
    </source>
</evidence>
<evidence type="ECO:0000256" key="3">
    <source>
        <dbReference type="ARBA" id="ARBA00022741"/>
    </source>
</evidence>
<evidence type="ECO:0000259" key="9">
    <source>
        <dbReference type="PROSITE" id="PS50929"/>
    </source>
</evidence>
<dbReference type="InterPro" id="IPR039421">
    <property type="entry name" value="Type_1_exporter"/>
</dbReference>
<dbReference type="InterPro" id="IPR003593">
    <property type="entry name" value="AAA+_ATPase"/>
</dbReference>
<dbReference type="PANTHER" id="PTHR43394">
    <property type="entry name" value="ATP-DEPENDENT PERMEASE MDL1, MITOCHONDRIAL"/>
    <property type="match status" value="1"/>
</dbReference>
<dbReference type="Pfam" id="PF00664">
    <property type="entry name" value="ABC_membrane"/>
    <property type="match status" value="1"/>
</dbReference>
<keyword evidence="3" id="KW-0547">Nucleotide-binding</keyword>
<evidence type="ECO:0000256" key="6">
    <source>
        <dbReference type="ARBA" id="ARBA00023136"/>
    </source>
</evidence>
<dbReference type="SUPFAM" id="SSF52540">
    <property type="entry name" value="P-loop containing nucleoside triphosphate hydrolases"/>
    <property type="match status" value="1"/>
</dbReference>
<keyword evidence="11" id="KW-1185">Reference proteome</keyword>
<dbReference type="PROSITE" id="PS00211">
    <property type="entry name" value="ABC_TRANSPORTER_1"/>
    <property type="match status" value="1"/>
</dbReference>
<keyword evidence="4 10" id="KW-0067">ATP-binding</keyword>
<evidence type="ECO:0000313" key="10">
    <source>
        <dbReference type="EMBL" id="NHN30781.1"/>
    </source>
</evidence>
<keyword evidence="6 7" id="KW-0472">Membrane</keyword>
<comment type="subcellular location">
    <subcellularLocation>
        <location evidence="1">Cell membrane</location>
        <topology evidence="1">Multi-pass membrane protein</topology>
    </subcellularLocation>
</comment>
<feature type="domain" description="ABC transporter" evidence="8">
    <location>
        <begin position="366"/>
        <end position="600"/>
    </location>
</feature>
<feature type="transmembrane region" description="Helical" evidence="7">
    <location>
        <begin position="167"/>
        <end position="198"/>
    </location>
</feature>
<dbReference type="InterPro" id="IPR027417">
    <property type="entry name" value="P-loop_NTPase"/>
</dbReference>
<evidence type="ECO:0000313" key="11">
    <source>
        <dbReference type="Proteomes" id="UP001165962"/>
    </source>
</evidence>
<dbReference type="RefSeq" id="WP_166150745.1">
    <property type="nucleotide sequence ID" value="NZ_JAAOIW010000004.1"/>
</dbReference>
<keyword evidence="5 7" id="KW-1133">Transmembrane helix</keyword>
<sequence length="606" mass="66639">MGMGGGPMGGGPGRGMMMSKARAKNTKGTLLRLWNYLRRQRNGLIVIVLLTICSTALTLSGPYLIGVAIDQYIIPQNYSGLLWLCLALLGVYVLGSVMSWIQLYVMTGVSQRTVWELRNDLFAHLQQLPLPYFDSKTHGELMSRTTNDIENVSNTLNQTVTQLLSSFLTVIGAIILMLSLNVWLTLVSLVIIPMAMLLTGQIAKRTRKYFSSQQKSLGELNGFIEETVSGQKVVKTFNREEKATAEFHEINAQLRDVGSKAQILSGFIGPVMNVINNFSYALIAAVGGWMAINGLVSIGVIVSFLNYSKQFGRPINELANQFNMIQSALAGAERVFEVMDTATEYEGLSADGKELREVHGDIKGEVIFDDVSFSYKKDVPILKHVSLTALPGQTIALVGPTGAGKTTIVNLLTRFYDIDSGAITIDGENIRNLEKNSLRSKLGIVLQDAYLFSDTIRENIRYGRLDATDAEIEHAAKLANADSFIRKLPQGYDALLAAEGSNLSQGQRQLITIARAILADPAILILDEATSSVDTRTEMIIQEAMNVLMKGRTSFVIAHRLSTIREADVILVMNGGEIIERGSHQELLESKGFYYNLYTSQFNRAG</sequence>
<protein>
    <submittedName>
        <fullName evidence="10">ABC transporter ATP-binding protein</fullName>
    </submittedName>
</protein>
<dbReference type="EMBL" id="JAAOIW010000004">
    <property type="protein sequence ID" value="NHN30781.1"/>
    <property type="molecule type" value="Genomic_DNA"/>
</dbReference>
<dbReference type="InterPro" id="IPR017871">
    <property type="entry name" value="ABC_transporter-like_CS"/>
</dbReference>
<feature type="transmembrane region" description="Helical" evidence="7">
    <location>
        <begin position="81"/>
        <end position="105"/>
    </location>
</feature>
<dbReference type="InterPro" id="IPR003439">
    <property type="entry name" value="ABC_transporter-like_ATP-bd"/>
</dbReference>
<organism evidence="10 11">
    <name type="scientific">Paenibacillus agricola</name>
    <dbReference type="NCBI Taxonomy" id="2716264"/>
    <lineage>
        <taxon>Bacteria</taxon>
        <taxon>Bacillati</taxon>
        <taxon>Bacillota</taxon>
        <taxon>Bacilli</taxon>
        <taxon>Bacillales</taxon>
        <taxon>Paenibacillaceae</taxon>
        <taxon>Paenibacillus</taxon>
    </lineage>
</organism>
<dbReference type="SUPFAM" id="SSF90123">
    <property type="entry name" value="ABC transporter transmembrane region"/>
    <property type="match status" value="1"/>
</dbReference>
<dbReference type="InterPro" id="IPR011527">
    <property type="entry name" value="ABC1_TM_dom"/>
</dbReference>
<evidence type="ECO:0000256" key="5">
    <source>
        <dbReference type="ARBA" id="ARBA00022989"/>
    </source>
</evidence>